<dbReference type="PROSITE" id="PS50293">
    <property type="entry name" value="TPR_REGION"/>
    <property type="match status" value="2"/>
</dbReference>
<dbReference type="PANTHER" id="PTHR44943">
    <property type="entry name" value="CELLULOSE SYNTHASE OPERON PROTEIN C"/>
    <property type="match status" value="1"/>
</dbReference>
<dbReference type="RefSeq" id="WP_212685461.1">
    <property type="nucleotide sequence ID" value="NZ_JAGSPM010000012.1"/>
</dbReference>
<gene>
    <name evidence="4" type="ORF">KDM92_16130</name>
</gene>
<name>A0A941I5N2_9BURK</name>
<dbReference type="Pfam" id="PF13432">
    <property type="entry name" value="TPR_16"/>
    <property type="match status" value="3"/>
</dbReference>
<dbReference type="SUPFAM" id="SSF48452">
    <property type="entry name" value="TPR-like"/>
    <property type="match status" value="2"/>
</dbReference>
<feature type="repeat" description="TPR" evidence="3">
    <location>
        <begin position="638"/>
        <end position="671"/>
    </location>
</feature>
<keyword evidence="2 3" id="KW-0802">TPR repeat</keyword>
<dbReference type="Pfam" id="PF13181">
    <property type="entry name" value="TPR_8"/>
    <property type="match status" value="1"/>
</dbReference>
<dbReference type="SMART" id="SM00028">
    <property type="entry name" value="TPR"/>
    <property type="match status" value="7"/>
</dbReference>
<keyword evidence="1" id="KW-0677">Repeat</keyword>
<sequence>MNIACDFNSILQQHQAGQLQEALSAYLALLESSPNHVDALVSLATLYLQLGKLDESAQYFEKALALQPSKLLALHNYGLCLKQQKLFDRAIAQFDLAISVNPQYELAYKNKFALLASMGRHEERIVGLRHALVHLPGSLELTLLLVASLRALKQHDEALTYIENLLRIKPDSEIAYNLRGNILLDLDRAQEAVFSYQQAIQLQHTYAKAHGNLGIAYLSLAKYNEALTSFDRALELDPNLVGMPNNRANALQNLHRFDEAIAAYDEILIQAPHDFVAAANKGMLCLLLGRFAEGWPLYEARWHNTAMSIHKELSAYPVWDGTESLNGKTIILHPEQGYGDTIQFSRYARVLAKSAEKVYLVVNQPLFRLMQTSVSHWPECERIEVISAGDQVPAFHYQLPLLTAPCVLKTDLNNIPNFGTYLYCDDESRAKWSQILGPRLRPRIGIVWSGSDKHSNDKNRSLSLAELASVLSAELACDVEFHSLQKEIKSADLSTMAMLSMRGHSKDLQNFSDTAALIMHMDLVVSVDTSVAHLAAGLGMPTWILLPHVPDFRWLLERSDSPWYDCVRLFRQTQARDWSPVLQKVVRACNAQFQTHAVVGKENLLSRMNYANQLISSGRWHEAEAIFRQEFDAQRVSAKLYNNWGVVLQKLRRFDEALAAFDVSMQMDSDYVSPRLNKSVCLLSLGRFDEGWRLYEWRWKNAQWDSSRRNLGLPLWLGQESLAGKKILVYAEQGLGDSIQFCRLLRNLLDLKAVVSLEVPKALLALFRCLPVAVYENGTARQDYDYQCPLLSLPLALKLGTDNIPHEVPYLRIEQELQTRWLEKVCAYQTPLQTRKKIGVVWAGSSRHHNDAQRSLPFSMFAKVLQNDADFFILQKDIKHADRVGLSLMQSFGKRIFIMEDELQDLIDTAALINCLDLIVSVDTSVAHLAGALAKPLCILLPYEADFRWLQDRSDSPWYPTANLYRQQVVGDWSTPLNLVNARIHRLIFDDQSQVS</sequence>
<dbReference type="PANTHER" id="PTHR44943:SF8">
    <property type="entry name" value="TPR REPEAT-CONTAINING PROTEIN MJ0263"/>
    <property type="match status" value="1"/>
</dbReference>
<dbReference type="Gene3D" id="1.25.40.10">
    <property type="entry name" value="Tetratricopeptide repeat domain"/>
    <property type="match status" value="4"/>
</dbReference>
<proteinExistence type="predicted"/>
<dbReference type="GO" id="GO:0016757">
    <property type="term" value="F:glycosyltransferase activity"/>
    <property type="evidence" value="ECO:0007669"/>
    <property type="project" value="InterPro"/>
</dbReference>
<evidence type="ECO:0000313" key="4">
    <source>
        <dbReference type="EMBL" id="MBR7748114.1"/>
    </source>
</evidence>
<dbReference type="AlphaFoldDB" id="A0A941I5N2"/>
<comment type="caution">
    <text evidence="4">The sequence shown here is derived from an EMBL/GenBank/DDBJ whole genome shotgun (WGS) entry which is preliminary data.</text>
</comment>
<dbReference type="Proteomes" id="UP000680158">
    <property type="component" value="Unassembled WGS sequence"/>
</dbReference>
<dbReference type="SUPFAM" id="SSF53756">
    <property type="entry name" value="UDP-Glycosyltransferase/glycogen phosphorylase"/>
    <property type="match status" value="2"/>
</dbReference>
<dbReference type="EMBL" id="JAGSPM010000012">
    <property type="protein sequence ID" value="MBR7748114.1"/>
    <property type="molecule type" value="Genomic_DNA"/>
</dbReference>
<evidence type="ECO:0000313" key="5">
    <source>
        <dbReference type="Proteomes" id="UP000680158"/>
    </source>
</evidence>
<dbReference type="Pfam" id="PF01075">
    <property type="entry name" value="Glyco_transf_9"/>
    <property type="match status" value="1"/>
</dbReference>
<dbReference type="InterPro" id="IPR051685">
    <property type="entry name" value="Ycf3/AcsC/BcsC/TPR_MFPF"/>
</dbReference>
<organism evidence="4 5">
    <name type="scientific">Undibacterium baiyunense</name>
    <dbReference type="NCBI Taxonomy" id="2828731"/>
    <lineage>
        <taxon>Bacteria</taxon>
        <taxon>Pseudomonadati</taxon>
        <taxon>Pseudomonadota</taxon>
        <taxon>Betaproteobacteria</taxon>
        <taxon>Burkholderiales</taxon>
        <taxon>Oxalobacteraceae</taxon>
        <taxon>Undibacterium</taxon>
    </lineage>
</organism>
<feature type="repeat" description="TPR" evidence="3">
    <location>
        <begin position="71"/>
        <end position="104"/>
    </location>
</feature>
<dbReference type="Gene3D" id="3.40.50.2000">
    <property type="entry name" value="Glycogen Phosphorylase B"/>
    <property type="match status" value="2"/>
</dbReference>
<dbReference type="InterPro" id="IPR011990">
    <property type="entry name" value="TPR-like_helical_dom_sf"/>
</dbReference>
<feature type="repeat" description="TPR" evidence="3">
    <location>
        <begin position="37"/>
        <end position="70"/>
    </location>
</feature>
<evidence type="ECO:0000256" key="1">
    <source>
        <dbReference type="ARBA" id="ARBA00022737"/>
    </source>
</evidence>
<reference evidence="4 5" key="1">
    <citation type="submission" date="2021-04" db="EMBL/GenBank/DDBJ databases">
        <title>novel species isolated from subtropical streams in China.</title>
        <authorList>
            <person name="Lu H."/>
        </authorList>
    </citation>
    <scope>NUCLEOTIDE SEQUENCE [LARGE SCALE GENOMIC DNA]</scope>
    <source>
        <strain evidence="4 5">BYS107W</strain>
    </source>
</reference>
<keyword evidence="5" id="KW-1185">Reference proteome</keyword>
<accession>A0A941I5N2</accession>
<evidence type="ECO:0000256" key="3">
    <source>
        <dbReference type="PROSITE-ProRule" id="PRU00339"/>
    </source>
</evidence>
<feature type="repeat" description="TPR" evidence="3">
    <location>
        <begin position="207"/>
        <end position="240"/>
    </location>
</feature>
<evidence type="ECO:0000256" key="2">
    <source>
        <dbReference type="ARBA" id="ARBA00022803"/>
    </source>
</evidence>
<dbReference type="InterPro" id="IPR019734">
    <property type="entry name" value="TPR_rpt"/>
</dbReference>
<protein>
    <submittedName>
        <fullName evidence="4">Tetratricopeptide repeat protein</fullName>
    </submittedName>
</protein>
<dbReference type="Pfam" id="PF00515">
    <property type="entry name" value="TPR_1"/>
    <property type="match status" value="1"/>
</dbReference>
<dbReference type="InterPro" id="IPR002201">
    <property type="entry name" value="Glyco_trans_9"/>
</dbReference>
<dbReference type="PROSITE" id="PS50005">
    <property type="entry name" value="TPR"/>
    <property type="match status" value="4"/>
</dbReference>